<sequence length="144" mass="16687">MKKRKLYCVLGVGIIFIILFSIFTLKSNLKSNLIERTGVKLPIDSKVTEVFSSRDSFLGDGNRLLKLITTSKKLEGTDLIKKENNMINHIEKDIVKRIITESKINLKLDKMQYLKTIETSEKGYTLIIMYNTEEGIYYLFENKI</sequence>
<keyword evidence="1" id="KW-0812">Transmembrane</keyword>
<evidence type="ECO:0000313" key="3">
    <source>
        <dbReference type="Proteomes" id="UP001629536"/>
    </source>
</evidence>
<evidence type="ECO:0000256" key="1">
    <source>
        <dbReference type="SAM" id="Phobius"/>
    </source>
</evidence>
<name>A0ABW9F7U9_9FIRM</name>
<gene>
    <name evidence="2" type="ORF">ABGF40_05130</name>
</gene>
<comment type="caution">
    <text evidence="2">The sequence shown here is derived from an EMBL/GenBank/DDBJ whole genome shotgun (WGS) entry which is preliminary data.</text>
</comment>
<reference evidence="2 3" key="1">
    <citation type="journal article" date="2024" name="Front. Microbiol.">
        <title>Pangenomic and biochemical analyses of Helcococcus ovis reveal widespread tetracycline resistance and a novel bacterial species, Helcococcus bovis.</title>
        <authorList>
            <person name="Cunha F."/>
            <person name="Zhai Y."/>
            <person name="Casaro S."/>
            <person name="Jones K.L."/>
            <person name="Hernandez M."/>
            <person name="Bisinotto R.S."/>
            <person name="Kariyawasam S."/>
            <person name="Brown M.B."/>
            <person name="Phillips A."/>
            <person name="Jeong K.C."/>
            <person name="Galvao K.N."/>
        </authorList>
    </citation>
    <scope>NUCLEOTIDE SEQUENCE [LARGE SCALE GENOMIC DNA]</scope>
    <source>
        <strain evidence="2 3">KG197</strain>
    </source>
</reference>
<protein>
    <submittedName>
        <fullName evidence="2">Uncharacterized protein</fullName>
    </submittedName>
</protein>
<organism evidence="2 3">
    <name type="scientific">Helcococcus bovis</name>
    <dbReference type="NCBI Taxonomy" id="3153252"/>
    <lineage>
        <taxon>Bacteria</taxon>
        <taxon>Bacillati</taxon>
        <taxon>Bacillota</taxon>
        <taxon>Tissierellia</taxon>
        <taxon>Tissierellales</taxon>
        <taxon>Peptoniphilaceae</taxon>
        <taxon>Helcococcus</taxon>
    </lineage>
</organism>
<dbReference type="EMBL" id="JBFNFH010000010">
    <property type="protein sequence ID" value="MFM1525053.1"/>
    <property type="molecule type" value="Genomic_DNA"/>
</dbReference>
<feature type="transmembrane region" description="Helical" evidence="1">
    <location>
        <begin position="7"/>
        <end position="25"/>
    </location>
</feature>
<dbReference type="RefSeq" id="WP_408126654.1">
    <property type="nucleotide sequence ID" value="NZ_JBFNFH010000010.1"/>
</dbReference>
<keyword evidence="1" id="KW-1133">Transmembrane helix</keyword>
<keyword evidence="3" id="KW-1185">Reference proteome</keyword>
<evidence type="ECO:0000313" key="2">
    <source>
        <dbReference type="EMBL" id="MFM1525053.1"/>
    </source>
</evidence>
<keyword evidence="1" id="KW-0472">Membrane</keyword>
<accession>A0ABW9F7U9</accession>
<dbReference type="Proteomes" id="UP001629536">
    <property type="component" value="Unassembled WGS sequence"/>
</dbReference>
<proteinExistence type="predicted"/>